<organism evidence="3 4">
    <name type="scientific">Microterricola gilva</name>
    <dbReference type="NCBI Taxonomy" id="393267"/>
    <lineage>
        <taxon>Bacteria</taxon>
        <taxon>Bacillati</taxon>
        <taxon>Actinomycetota</taxon>
        <taxon>Actinomycetes</taxon>
        <taxon>Micrococcales</taxon>
        <taxon>Microbacteriaceae</taxon>
        <taxon>Microterricola</taxon>
    </lineage>
</organism>
<accession>A0A4V2GAM5</accession>
<protein>
    <submittedName>
        <fullName evidence="3">Uncharacterized protein DUF222</fullName>
    </submittedName>
</protein>
<dbReference type="CDD" id="cd00085">
    <property type="entry name" value="HNHc"/>
    <property type="match status" value="1"/>
</dbReference>
<dbReference type="SMART" id="SM00507">
    <property type="entry name" value="HNHc"/>
    <property type="match status" value="1"/>
</dbReference>
<name>A0A4V2GAM5_9MICO</name>
<dbReference type="InterPro" id="IPR003615">
    <property type="entry name" value="HNH_nuc"/>
</dbReference>
<dbReference type="Proteomes" id="UP000291483">
    <property type="component" value="Unassembled WGS sequence"/>
</dbReference>
<evidence type="ECO:0000313" key="3">
    <source>
        <dbReference type="EMBL" id="RZU64866.1"/>
    </source>
</evidence>
<evidence type="ECO:0000313" key="4">
    <source>
        <dbReference type="Proteomes" id="UP000291483"/>
    </source>
</evidence>
<feature type="compositionally biased region" description="Basic and acidic residues" evidence="1">
    <location>
        <begin position="268"/>
        <end position="278"/>
    </location>
</feature>
<gene>
    <name evidence="3" type="ORF">EV379_1177</name>
</gene>
<dbReference type="Pfam" id="PF02720">
    <property type="entry name" value="DUF222"/>
    <property type="match status" value="1"/>
</dbReference>
<feature type="domain" description="HNH nuclease" evidence="2">
    <location>
        <begin position="370"/>
        <end position="422"/>
    </location>
</feature>
<sequence length="483" mass="51695">MHTVGRGKIEPMGTPTEALAEAQNLLLSALADSDARLFHDDALLDFTAAAESVGRLADALRIKAAGEHAFRSRRELGEDRLSAKRGCRNAVELLARITLASERTLTQRMRLGEATRPRMALSGEAMPARFDQVADALSSGAIGYDSAAAIVDTLDPIRGRVGDLNVEHAETALVAAATGPTVESPVPFAADEIRGQARVWATVLDEDGVVPAEERAMQARGISAGVTRDGVVHRKMTLLPEIDAKFETLLNAYLNPRSKPSFADPDPDAPKDPRASAQARHDVFASLIDGAARSADSPSIGGAAPTVLVSVRQADLDAGTGSGFIEGCEAPISMRAVEQFICAGGQQHVVIGPDGTINSIGSNDRVFNATQRRAITLRDGGCIIPGCSIPAAWSEIHHVKAYRDGGETETCNGVLLCWFHHRTIETSGWQILMIDGVPHVKPPPWLRGGRSDADTPWRRSTKSRTQQADLLQEQQQKLPTLVD</sequence>
<feature type="region of interest" description="Disordered" evidence="1">
    <location>
        <begin position="257"/>
        <end position="278"/>
    </location>
</feature>
<dbReference type="AlphaFoldDB" id="A0A4V2GAM5"/>
<proteinExistence type="predicted"/>
<dbReference type="InterPro" id="IPR003870">
    <property type="entry name" value="DUF222"/>
</dbReference>
<evidence type="ECO:0000259" key="2">
    <source>
        <dbReference type="SMART" id="SM00507"/>
    </source>
</evidence>
<reference evidence="3 4" key="1">
    <citation type="submission" date="2019-02" db="EMBL/GenBank/DDBJ databases">
        <title>Sequencing the genomes of 1000 actinobacteria strains.</title>
        <authorList>
            <person name="Klenk H.-P."/>
        </authorList>
    </citation>
    <scope>NUCLEOTIDE SEQUENCE [LARGE SCALE GENOMIC DNA]</scope>
    <source>
        <strain evidence="3 4">DSM 18319</strain>
    </source>
</reference>
<evidence type="ECO:0000256" key="1">
    <source>
        <dbReference type="SAM" id="MobiDB-lite"/>
    </source>
</evidence>
<keyword evidence="4" id="KW-1185">Reference proteome</keyword>
<dbReference type="EMBL" id="SHLC01000001">
    <property type="protein sequence ID" value="RZU64866.1"/>
    <property type="molecule type" value="Genomic_DNA"/>
</dbReference>
<feature type="region of interest" description="Disordered" evidence="1">
    <location>
        <begin position="443"/>
        <end position="468"/>
    </location>
</feature>
<comment type="caution">
    <text evidence="3">The sequence shown here is derived from an EMBL/GenBank/DDBJ whole genome shotgun (WGS) entry which is preliminary data.</text>
</comment>